<gene>
    <name evidence="2" type="ORF">g.46284</name>
</gene>
<organism evidence="2">
    <name type="scientific">Graphocephala atropunctata</name>
    <dbReference type="NCBI Taxonomy" id="36148"/>
    <lineage>
        <taxon>Eukaryota</taxon>
        <taxon>Metazoa</taxon>
        <taxon>Ecdysozoa</taxon>
        <taxon>Arthropoda</taxon>
        <taxon>Hexapoda</taxon>
        <taxon>Insecta</taxon>
        <taxon>Pterygota</taxon>
        <taxon>Neoptera</taxon>
        <taxon>Paraneoptera</taxon>
        <taxon>Hemiptera</taxon>
        <taxon>Auchenorrhyncha</taxon>
        <taxon>Membracoidea</taxon>
        <taxon>Cicadellidae</taxon>
        <taxon>Cicadellinae</taxon>
        <taxon>Cicadellini</taxon>
        <taxon>Graphocephala</taxon>
    </lineage>
</organism>
<keyword evidence="1" id="KW-0175">Coiled coil</keyword>
<protein>
    <submittedName>
        <fullName evidence="2">Uncharacterized protein</fullName>
    </submittedName>
</protein>
<proteinExistence type="predicted"/>
<evidence type="ECO:0000313" key="2">
    <source>
        <dbReference type="EMBL" id="JAT38515.1"/>
    </source>
</evidence>
<dbReference type="EMBL" id="GEBQ01001462">
    <property type="protein sequence ID" value="JAT38515.1"/>
    <property type="molecule type" value="Transcribed_RNA"/>
</dbReference>
<feature type="coiled-coil region" evidence="1">
    <location>
        <begin position="89"/>
        <end position="183"/>
    </location>
</feature>
<dbReference type="AlphaFoldDB" id="A0A1B6MRK3"/>
<feature type="non-terminal residue" evidence="2">
    <location>
        <position position="1"/>
    </location>
</feature>
<name>A0A1B6MRK3_9HEMI</name>
<reference evidence="2" key="1">
    <citation type="submission" date="2015-11" db="EMBL/GenBank/DDBJ databases">
        <title>De novo transcriptome assembly of four potential Pierce s Disease insect vectors from Arizona vineyards.</title>
        <authorList>
            <person name="Tassone E.E."/>
        </authorList>
    </citation>
    <scope>NUCLEOTIDE SEQUENCE</scope>
</reference>
<feature type="non-terminal residue" evidence="2">
    <location>
        <position position="187"/>
    </location>
</feature>
<sequence>VSVFRIQINSWKTKQALKEAETFFKNTSCNKSLTESNSNKTLKGYISQDSILESTLSELEESPIESELQNGEDSLIMAAKYGKALLKENEALKEDNRRLNFLLNSMEAKIEDYSREEETYLSRVENFQQKISDMDRQLGKEKQLLIDTQQIFEDHDRRQAQVLNDYEQNIKELSKEILIFKKRLKTQ</sequence>
<accession>A0A1B6MRK3</accession>
<evidence type="ECO:0000256" key="1">
    <source>
        <dbReference type="SAM" id="Coils"/>
    </source>
</evidence>